<dbReference type="STRING" id="2282107.A0A286ULX1"/>
<dbReference type="InParanoid" id="A0A286ULX1"/>
<comment type="similarity">
    <text evidence="1">Belongs to the synembryn family.</text>
</comment>
<dbReference type="GO" id="GO:0005085">
    <property type="term" value="F:guanyl-nucleotide exchange factor activity"/>
    <property type="evidence" value="ECO:0007669"/>
    <property type="project" value="UniProtKB-KW"/>
</dbReference>
<accession>A0A286ULX1</accession>
<dbReference type="OrthoDB" id="5585685at2759"/>
<comment type="caution">
    <text evidence="5">The sequence shown here is derived from an EMBL/GenBank/DDBJ whole genome shotgun (WGS) entry which is preliminary data.</text>
</comment>
<dbReference type="PANTHER" id="PTHR12425">
    <property type="entry name" value="SYNEMBRYN"/>
    <property type="match status" value="1"/>
</dbReference>
<keyword evidence="3" id="KW-0143">Chaperone</keyword>
<evidence type="ECO:0000256" key="2">
    <source>
        <dbReference type="ARBA" id="ARBA00022658"/>
    </source>
</evidence>
<dbReference type="GO" id="GO:0005737">
    <property type="term" value="C:cytoplasm"/>
    <property type="evidence" value="ECO:0007669"/>
    <property type="project" value="TreeGrafter"/>
</dbReference>
<keyword evidence="6" id="KW-1185">Reference proteome</keyword>
<sequence length="564" mass="62894">MSTLSSYTSLSSKSNRDEVRSVLNSIINGFVRSEDTGQLAAILIKDIEACIEKPDEKIRISPNEINAALLSLKMLGRSLPASVIISERNNFHILLKVMKALYKSNTDAAYDALRCVANALLLVEESRDTWVRVQGADYCMELLEETKSPVCIFLCSRILFLCTVSPSSKLLASLLGSSLEGPDVVAIMSKQLVFLLKNLSTLPFSREAMTDLLKFAFNALCHWPKIDPQALETSDHDEGQNLGERVLGERWSRRLDGILPSLLFVFNELPTTSSPLVPPMTHILHSLLPIPVDEILISVWFSNIKLSGDLTELSLIVSNNGLRPEAQKRNEQNESTIPKVVIRGADLLDTSLHYYLPGNVDPDDASVKQICQKDDVQLDHVLPPLLLLIIKLCKSDQNCRKYLRQRIIPPDLDRSSPLESRADTLGRCIRLMACVNYHRLKDVAGDLLFVICDSDAQVLSHQIGYGNAAGFLFNKGILSGPPEPSKDSTETLDPSVNPITGMINRDEPKSLPEMSEEEKEREAEKLFVLFERLEKSGGMENPLKKALHEGKLEKYKPKDDDDSY</sequence>
<dbReference type="Proteomes" id="UP000217199">
    <property type="component" value="Unassembled WGS sequence"/>
</dbReference>
<reference evidence="5 6" key="1">
    <citation type="journal article" date="2017" name="Mol. Ecol.">
        <title>Comparative and population genomic landscape of Phellinus noxius: A hypervariable fungus causing root rot in trees.</title>
        <authorList>
            <person name="Chung C.L."/>
            <person name="Lee T.J."/>
            <person name="Akiba M."/>
            <person name="Lee H.H."/>
            <person name="Kuo T.H."/>
            <person name="Liu D."/>
            <person name="Ke H.M."/>
            <person name="Yokoi T."/>
            <person name="Roa M.B."/>
            <person name="Lu M.J."/>
            <person name="Chang Y.Y."/>
            <person name="Ann P.J."/>
            <person name="Tsai J.N."/>
            <person name="Chen C.Y."/>
            <person name="Tzean S.S."/>
            <person name="Ota Y."/>
            <person name="Hattori T."/>
            <person name="Sahashi N."/>
            <person name="Liou R.F."/>
            <person name="Kikuchi T."/>
            <person name="Tsai I.J."/>
        </authorList>
    </citation>
    <scope>NUCLEOTIDE SEQUENCE [LARGE SCALE GENOMIC DNA]</scope>
    <source>
        <strain evidence="5 6">FFPRI411160</strain>
    </source>
</reference>
<keyword evidence="2" id="KW-0344">Guanine-nucleotide releasing factor</keyword>
<dbReference type="AlphaFoldDB" id="A0A286ULX1"/>
<proteinExistence type="inferred from homology"/>
<dbReference type="GO" id="GO:0007186">
    <property type="term" value="P:G protein-coupled receptor signaling pathway"/>
    <property type="evidence" value="ECO:0007669"/>
    <property type="project" value="TreeGrafter"/>
</dbReference>
<feature type="region of interest" description="Disordered" evidence="4">
    <location>
        <begin position="539"/>
        <end position="564"/>
    </location>
</feature>
<dbReference type="InterPro" id="IPR019318">
    <property type="entry name" value="Gua_nucleotide_exch_fac_Ric8"/>
</dbReference>
<dbReference type="Pfam" id="PF10165">
    <property type="entry name" value="Ric8"/>
    <property type="match status" value="1"/>
</dbReference>
<evidence type="ECO:0000256" key="3">
    <source>
        <dbReference type="ARBA" id="ARBA00023186"/>
    </source>
</evidence>
<protein>
    <submittedName>
        <fullName evidence="5">Guanine nucleotide exchange factor synembryn</fullName>
    </submittedName>
</protein>
<dbReference type="PANTHER" id="PTHR12425:SF5">
    <property type="entry name" value="SYNEMBRYN"/>
    <property type="match status" value="1"/>
</dbReference>
<organism evidence="5 6">
    <name type="scientific">Pyrrhoderma noxium</name>
    <dbReference type="NCBI Taxonomy" id="2282107"/>
    <lineage>
        <taxon>Eukaryota</taxon>
        <taxon>Fungi</taxon>
        <taxon>Dikarya</taxon>
        <taxon>Basidiomycota</taxon>
        <taxon>Agaricomycotina</taxon>
        <taxon>Agaricomycetes</taxon>
        <taxon>Hymenochaetales</taxon>
        <taxon>Hymenochaetaceae</taxon>
        <taxon>Pyrrhoderma</taxon>
    </lineage>
</organism>
<feature type="region of interest" description="Disordered" evidence="4">
    <location>
        <begin position="481"/>
        <end position="520"/>
    </location>
</feature>
<evidence type="ECO:0000256" key="1">
    <source>
        <dbReference type="ARBA" id="ARBA00009049"/>
    </source>
</evidence>
<dbReference type="EMBL" id="NBII01000003">
    <property type="protein sequence ID" value="PAV20593.1"/>
    <property type="molecule type" value="Genomic_DNA"/>
</dbReference>
<evidence type="ECO:0000313" key="5">
    <source>
        <dbReference type="EMBL" id="PAV20593.1"/>
    </source>
</evidence>
<gene>
    <name evidence="5" type="ORF">PNOK_0322000</name>
</gene>
<evidence type="ECO:0000313" key="6">
    <source>
        <dbReference type="Proteomes" id="UP000217199"/>
    </source>
</evidence>
<name>A0A286ULX1_9AGAM</name>
<evidence type="ECO:0000256" key="4">
    <source>
        <dbReference type="SAM" id="MobiDB-lite"/>
    </source>
</evidence>
<dbReference type="GO" id="GO:0001965">
    <property type="term" value="F:G-protein alpha-subunit binding"/>
    <property type="evidence" value="ECO:0007669"/>
    <property type="project" value="TreeGrafter"/>
</dbReference>